<feature type="domain" description="C3H1-type" evidence="7">
    <location>
        <begin position="314"/>
        <end position="342"/>
    </location>
</feature>
<keyword evidence="8" id="KW-1185">Reference proteome</keyword>
<dbReference type="GO" id="GO:0043186">
    <property type="term" value="C:P granule"/>
    <property type="evidence" value="ECO:0007669"/>
    <property type="project" value="UniProtKB-ARBA"/>
</dbReference>
<evidence type="ECO:0000313" key="9">
    <source>
        <dbReference type="WBParaSite" id="PSAMB.scaffold3878size16554.g22809.t1"/>
    </source>
</evidence>
<reference evidence="9" key="1">
    <citation type="submission" date="2022-11" db="UniProtKB">
        <authorList>
            <consortium name="WormBaseParasite"/>
        </authorList>
    </citation>
    <scope>IDENTIFICATION</scope>
</reference>
<dbReference type="Proteomes" id="UP000887566">
    <property type="component" value="Unplaced"/>
</dbReference>
<dbReference type="PANTHER" id="PTHR12547">
    <property type="entry name" value="CCCH ZINC FINGER/TIS11-RELATED"/>
    <property type="match status" value="1"/>
</dbReference>
<accession>A0A914WE81</accession>
<dbReference type="FunFam" id="4.10.1000.10:FF:000001">
    <property type="entry name" value="zinc finger CCCH domain-containing protein 15-like"/>
    <property type="match status" value="1"/>
</dbReference>
<feature type="compositionally biased region" description="Gly residues" evidence="6">
    <location>
        <begin position="12"/>
        <end position="26"/>
    </location>
</feature>
<dbReference type="GO" id="GO:0003730">
    <property type="term" value="F:mRNA 3'-UTR binding"/>
    <property type="evidence" value="ECO:0007669"/>
    <property type="project" value="TreeGrafter"/>
</dbReference>
<proteinExistence type="predicted"/>
<sequence>MPGLVTRRQGADGWGSGGDGDGGGGSGRRRAAGARRSSVPIGSHASSRLSARLLARAVRYSFVPSPLSRRPIITTSIAASATTSAHARLAPRPSRSNSLSPLLSPQCFVFGARRRARRLVGGTKLRPPRGPVGAPFSAAGGAVGAFELACDGRFHAFSLGARLRPAAWNSPSPSCAISRRDKYALRACERARSRSRARKSRYLLDRGLIESSLPAATVTAAAALLVRGGRLLSREPAALVTDANMLGSRTPPFSQQDPVRSWLLCSQPSAFLCPPGDLNASSLTGAPLKQMMPQFGRADSTEQRRRGQPKNPKLYKTELCRSWMDYGRCNYGDRCQYAHGQDEKRPIPRHPKYKTEYCQSFHNAGYCPYGPRCHFIHTEKEHLEAMVAAGATPAQIEQAKQHHATNNPNKPALVVIPTGYGSAGESPVPSSAGSGSDSPTSGSFSPGLSSSDSTDDVFTGATSCNVYRRPQSAFQWPMPGDAVDSMSWDMQNVQLQSSEPTTPTHAQAGRLPVFARLSNGGN</sequence>
<dbReference type="PROSITE" id="PS50103">
    <property type="entry name" value="ZF_C3H1"/>
    <property type="match status" value="2"/>
</dbReference>
<keyword evidence="2" id="KW-0677">Repeat</keyword>
<evidence type="ECO:0000313" key="8">
    <source>
        <dbReference type="Proteomes" id="UP000887566"/>
    </source>
</evidence>
<feature type="domain" description="C3H1-type" evidence="7">
    <location>
        <begin position="352"/>
        <end position="380"/>
    </location>
</feature>
<feature type="compositionally biased region" description="Low complexity" evidence="6">
    <location>
        <begin position="423"/>
        <end position="452"/>
    </location>
</feature>
<dbReference type="Gene3D" id="4.10.1000.10">
    <property type="entry name" value="Zinc finger, CCCH-type"/>
    <property type="match status" value="2"/>
</dbReference>
<dbReference type="AlphaFoldDB" id="A0A914WE81"/>
<dbReference type="InterPro" id="IPR045877">
    <property type="entry name" value="ZFP36-like"/>
</dbReference>
<dbReference type="GO" id="GO:0008270">
    <property type="term" value="F:zinc ion binding"/>
    <property type="evidence" value="ECO:0007669"/>
    <property type="project" value="UniProtKB-KW"/>
</dbReference>
<dbReference type="PANTHER" id="PTHR12547:SF185">
    <property type="entry name" value="C3H1-TYPE DOMAIN-CONTAINING PROTEIN"/>
    <property type="match status" value="1"/>
</dbReference>
<dbReference type="InterPro" id="IPR000571">
    <property type="entry name" value="Znf_CCCH"/>
</dbReference>
<evidence type="ECO:0000256" key="4">
    <source>
        <dbReference type="ARBA" id="ARBA00022833"/>
    </source>
</evidence>
<organism evidence="8 9">
    <name type="scientific">Plectus sambesii</name>
    <dbReference type="NCBI Taxonomy" id="2011161"/>
    <lineage>
        <taxon>Eukaryota</taxon>
        <taxon>Metazoa</taxon>
        <taxon>Ecdysozoa</taxon>
        <taxon>Nematoda</taxon>
        <taxon>Chromadorea</taxon>
        <taxon>Plectida</taxon>
        <taxon>Plectina</taxon>
        <taxon>Plectoidea</taxon>
        <taxon>Plectidae</taxon>
        <taxon>Plectus</taxon>
    </lineage>
</organism>
<feature type="zinc finger region" description="C3H1-type" evidence="5">
    <location>
        <begin position="352"/>
        <end position="380"/>
    </location>
</feature>
<feature type="region of interest" description="Disordered" evidence="6">
    <location>
        <begin position="1"/>
        <end position="43"/>
    </location>
</feature>
<evidence type="ECO:0000256" key="5">
    <source>
        <dbReference type="PROSITE-ProRule" id="PRU00723"/>
    </source>
</evidence>
<keyword evidence="4 5" id="KW-0862">Zinc</keyword>
<feature type="zinc finger region" description="C3H1-type" evidence="5">
    <location>
        <begin position="314"/>
        <end position="342"/>
    </location>
</feature>
<dbReference type="WBParaSite" id="PSAMB.scaffold3878size16554.g22809.t1">
    <property type="protein sequence ID" value="PSAMB.scaffold3878size16554.g22809.t1"/>
    <property type="gene ID" value="PSAMB.scaffold3878size16554.g22809"/>
</dbReference>
<feature type="region of interest" description="Disordered" evidence="6">
    <location>
        <begin position="396"/>
        <end position="456"/>
    </location>
</feature>
<evidence type="ECO:0000256" key="1">
    <source>
        <dbReference type="ARBA" id="ARBA00022723"/>
    </source>
</evidence>
<name>A0A914WE81_9BILA</name>
<dbReference type="SMART" id="SM00356">
    <property type="entry name" value="ZnF_C3H1"/>
    <property type="match status" value="2"/>
</dbReference>
<dbReference type="FunFam" id="4.10.1000.10:FF:000002">
    <property type="entry name" value="Zinc finger protein 36, C3H1 type-like 1"/>
    <property type="match status" value="1"/>
</dbReference>
<evidence type="ECO:0000256" key="3">
    <source>
        <dbReference type="ARBA" id="ARBA00022771"/>
    </source>
</evidence>
<protein>
    <submittedName>
        <fullName evidence="9">C3H1-type domain-containing protein</fullName>
    </submittedName>
</protein>
<evidence type="ECO:0000259" key="7">
    <source>
        <dbReference type="PROSITE" id="PS50103"/>
    </source>
</evidence>
<keyword evidence="1 5" id="KW-0479">Metal-binding</keyword>
<dbReference type="InterPro" id="IPR036855">
    <property type="entry name" value="Znf_CCCH_sf"/>
</dbReference>
<keyword evidence="3 5" id="KW-0863">Zinc-finger</keyword>
<dbReference type="GO" id="GO:0005829">
    <property type="term" value="C:cytosol"/>
    <property type="evidence" value="ECO:0007669"/>
    <property type="project" value="TreeGrafter"/>
</dbReference>
<evidence type="ECO:0000256" key="6">
    <source>
        <dbReference type="SAM" id="MobiDB-lite"/>
    </source>
</evidence>
<dbReference type="Pfam" id="PF00642">
    <property type="entry name" value="zf-CCCH"/>
    <property type="match status" value="2"/>
</dbReference>
<evidence type="ECO:0000256" key="2">
    <source>
        <dbReference type="ARBA" id="ARBA00022737"/>
    </source>
</evidence>
<dbReference type="SUPFAM" id="SSF90229">
    <property type="entry name" value="CCCH zinc finger"/>
    <property type="match status" value="2"/>
</dbReference>